<evidence type="ECO:0000313" key="8">
    <source>
        <dbReference type="Proteomes" id="UP001560573"/>
    </source>
</evidence>
<feature type="transmembrane region" description="Helical" evidence="6">
    <location>
        <begin position="231"/>
        <end position="254"/>
    </location>
</feature>
<name>A0ABV3ZCJ1_9BACT</name>
<dbReference type="Proteomes" id="UP001560573">
    <property type="component" value="Unassembled WGS sequence"/>
</dbReference>
<evidence type="ECO:0000256" key="5">
    <source>
        <dbReference type="ARBA" id="ARBA00023136"/>
    </source>
</evidence>
<feature type="transmembrane region" description="Helical" evidence="6">
    <location>
        <begin position="403"/>
        <end position="424"/>
    </location>
</feature>
<keyword evidence="8" id="KW-1185">Reference proteome</keyword>
<dbReference type="PANTHER" id="PTHR42718">
    <property type="entry name" value="MAJOR FACILITATOR SUPERFAMILY MULTIDRUG TRANSPORTER MFSC"/>
    <property type="match status" value="1"/>
</dbReference>
<keyword evidence="3 6" id="KW-0812">Transmembrane</keyword>
<evidence type="ECO:0000256" key="2">
    <source>
        <dbReference type="ARBA" id="ARBA00022448"/>
    </source>
</evidence>
<evidence type="ECO:0000256" key="6">
    <source>
        <dbReference type="SAM" id="Phobius"/>
    </source>
</evidence>
<dbReference type="RefSeq" id="WP_369328983.1">
    <property type="nucleotide sequence ID" value="NZ_JAULBC010000002.1"/>
</dbReference>
<feature type="transmembrane region" description="Helical" evidence="6">
    <location>
        <begin position="140"/>
        <end position="161"/>
    </location>
</feature>
<keyword evidence="2" id="KW-0813">Transport</keyword>
<comment type="caution">
    <text evidence="7">The sequence shown here is derived from an EMBL/GenBank/DDBJ whole genome shotgun (WGS) entry which is preliminary data.</text>
</comment>
<feature type="transmembrane region" description="Helical" evidence="6">
    <location>
        <begin position="52"/>
        <end position="69"/>
    </location>
</feature>
<evidence type="ECO:0000256" key="3">
    <source>
        <dbReference type="ARBA" id="ARBA00022692"/>
    </source>
</evidence>
<feature type="transmembrane region" description="Helical" evidence="6">
    <location>
        <begin position="314"/>
        <end position="332"/>
    </location>
</feature>
<feature type="transmembrane region" description="Helical" evidence="6">
    <location>
        <begin position="12"/>
        <end position="32"/>
    </location>
</feature>
<dbReference type="PANTHER" id="PTHR42718:SF9">
    <property type="entry name" value="MAJOR FACILITATOR SUPERFAMILY MULTIDRUG TRANSPORTER MFSC"/>
    <property type="match status" value="1"/>
</dbReference>
<evidence type="ECO:0000256" key="4">
    <source>
        <dbReference type="ARBA" id="ARBA00022989"/>
    </source>
</evidence>
<evidence type="ECO:0000313" key="7">
    <source>
        <dbReference type="EMBL" id="MEX6687578.1"/>
    </source>
</evidence>
<dbReference type="EMBL" id="JAULBC010000002">
    <property type="protein sequence ID" value="MEX6687578.1"/>
    <property type="molecule type" value="Genomic_DNA"/>
</dbReference>
<feature type="transmembrane region" description="Helical" evidence="6">
    <location>
        <begin position="492"/>
        <end position="513"/>
    </location>
</feature>
<feature type="transmembrane region" description="Helical" evidence="6">
    <location>
        <begin position="173"/>
        <end position="193"/>
    </location>
</feature>
<feature type="transmembrane region" description="Helical" evidence="6">
    <location>
        <begin position="372"/>
        <end position="391"/>
    </location>
</feature>
<organism evidence="7 8">
    <name type="scientific">Danxiaibacter flavus</name>
    <dbReference type="NCBI Taxonomy" id="3049108"/>
    <lineage>
        <taxon>Bacteria</taxon>
        <taxon>Pseudomonadati</taxon>
        <taxon>Bacteroidota</taxon>
        <taxon>Chitinophagia</taxon>
        <taxon>Chitinophagales</taxon>
        <taxon>Chitinophagaceae</taxon>
        <taxon>Danxiaibacter</taxon>
    </lineage>
</organism>
<feature type="transmembrane region" description="Helical" evidence="6">
    <location>
        <begin position="205"/>
        <end position="225"/>
    </location>
</feature>
<feature type="transmembrane region" description="Helical" evidence="6">
    <location>
        <begin position="274"/>
        <end position="294"/>
    </location>
</feature>
<keyword evidence="5 6" id="KW-0472">Membrane</keyword>
<evidence type="ECO:0008006" key="9">
    <source>
        <dbReference type="Google" id="ProtNLM"/>
    </source>
</evidence>
<sequence length="533" mass="60572">MRTDNVFKEWVPAWFIKAVLIYCLLPSMMLLGLYNSNVTYAASYLDIEPEDMQFVMCVTYGTLFATALIEARFFKYFSTRNYFLCIQIFTSAILIISAYTSNYYQFIFLRIAEGICMALPGVSMRMLLLSKFKSKNAIIIVYSIFYGILLTSSTVTMHMMVWILDRYDWKHMAYGAALFQVIGMALILLVFNGKRFIKKFPLYQLDWVSYILLLTGVLCGAYVFVYGEKLYWFASVHIIVAAVVAISFGGLFVLRQLYMKRPSLNMNVLKNADLRIGLLLFLLFYISRATLNMLHSAMGKIWNWEPIHVMHVQYINAAGIVAGLTISAILFARGIATRYLLATGFLCLAVYHIWFTFLFVPDVSLKQISIPYFLQGTGVGMTFVPLVLFSISTLKREDTLAGGFVTVSGRFWGTTIGFCILQNAQVFLQQNHYSKLQQFVSLENSETQSRLAQSAQAFMSKGYATDAANSLAIRQINSSIVNQTVLLSDMEIYTVVGCCLLVLIVLILLNQHIKHSLGLIKRRSGKYFPKTMW</sequence>
<dbReference type="Gene3D" id="1.20.1250.20">
    <property type="entry name" value="MFS general substrate transporter like domains"/>
    <property type="match status" value="1"/>
</dbReference>
<proteinExistence type="predicted"/>
<accession>A0ABV3ZCJ1</accession>
<protein>
    <recommendedName>
        <fullName evidence="9">MFS transporter</fullName>
    </recommendedName>
</protein>
<evidence type="ECO:0000256" key="1">
    <source>
        <dbReference type="ARBA" id="ARBA00004141"/>
    </source>
</evidence>
<gene>
    <name evidence="7" type="ORF">QTN47_08755</name>
</gene>
<feature type="transmembrane region" description="Helical" evidence="6">
    <location>
        <begin position="81"/>
        <end position="101"/>
    </location>
</feature>
<keyword evidence="4 6" id="KW-1133">Transmembrane helix</keyword>
<comment type="subcellular location">
    <subcellularLocation>
        <location evidence="1">Membrane</location>
        <topology evidence="1">Multi-pass membrane protein</topology>
    </subcellularLocation>
</comment>
<dbReference type="InterPro" id="IPR036259">
    <property type="entry name" value="MFS_trans_sf"/>
</dbReference>
<feature type="transmembrane region" description="Helical" evidence="6">
    <location>
        <begin position="107"/>
        <end position="128"/>
    </location>
</feature>
<dbReference type="SUPFAM" id="SSF103473">
    <property type="entry name" value="MFS general substrate transporter"/>
    <property type="match status" value="1"/>
</dbReference>
<reference evidence="7 8" key="1">
    <citation type="submission" date="2023-07" db="EMBL/GenBank/DDBJ databases">
        <authorList>
            <person name="Lian W.-H."/>
        </authorList>
    </citation>
    <scope>NUCLEOTIDE SEQUENCE [LARGE SCALE GENOMIC DNA]</scope>
    <source>
        <strain evidence="7 8">SYSU DXS3180</strain>
    </source>
</reference>
<feature type="transmembrane region" description="Helical" evidence="6">
    <location>
        <begin position="339"/>
        <end position="360"/>
    </location>
</feature>